<evidence type="ECO:0000313" key="1">
    <source>
        <dbReference type="EMBL" id="GFO24650.1"/>
    </source>
</evidence>
<gene>
    <name evidence="1" type="ORF">PoB_005115500</name>
</gene>
<keyword evidence="2" id="KW-1185">Reference proteome</keyword>
<dbReference type="AlphaFoldDB" id="A0AAV4BZ99"/>
<evidence type="ECO:0000313" key="2">
    <source>
        <dbReference type="Proteomes" id="UP000735302"/>
    </source>
</evidence>
<dbReference type="EMBL" id="BLXT01005617">
    <property type="protein sequence ID" value="GFO24650.1"/>
    <property type="molecule type" value="Genomic_DNA"/>
</dbReference>
<organism evidence="1 2">
    <name type="scientific">Plakobranchus ocellatus</name>
    <dbReference type="NCBI Taxonomy" id="259542"/>
    <lineage>
        <taxon>Eukaryota</taxon>
        <taxon>Metazoa</taxon>
        <taxon>Spiralia</taxon>
        <taxon>Lophotrochozoa</taxon>
        <taxon>Mollusca</taxon>
        <taxon>Gastropoda</taxon>
        <taxon>Heterobranchia</taxon>
        <taxon>Euthyneura</taxon>
        <taxon>Panpulmonata</taxon>
        <taxon>Sacoglossa</taxon>
        <taxon>Placobranchoidea</taxon>
        <taxon>Plakobranchidae</taxon>
        <taxon>Plakobranchus</taxon>
    </lineage>
</organism>
<name>A0AAV4BZ99_9GAST</name>
<proteinExistence type="predicted"/>
<comment type="caution">
    <text evidence="1">The sequence shown here is derived from an EMBL/GenBank/DDBJ whole genome shotgun (WGS) entry which is preliminary data.</text>
</comment>
<reference evidence="1 2" key="1">
    <citation type="journal article" date="2021" name="Elife">
        <title>Chloroplast acquisition without the gene transfer in kleptoplastic sea slugs, Plakobranchus ocellatus.</title>
        <authorList>
            <person name="Maeda T."/>
            <person name="Takahashi S."/>
            <person name="Yoshida T."/>
            <person name="Shimamura S."/>
            <person name="Takaki Y."/>
            <person name="Nagai Y."/>
            <person name="Toyoda A."/>
            <person name="Suzuki Y."/>
            <person name="Arimoto A."/>
            <person name="Ishii H."/>
            <person name="Satoh N."/>
            <person name="Nishiyama T."/>
            <person name="Hasebe M."/>
            <person name="Maruyama T."/>
            <person name="Minagawa J."/>
            <person name="Obokata J."/>
            <person name="Shigenobu S."/>
        </authorList>
    </citation>
    <scope>NUCLEOTIDE SEQUENCE [LARGE SCALE GENOMIC DNA]</scope>
</reference>
<protein>
    <submittedName>
        <fullName evidence="1">Uncharacterized protein</fullName>
    </submittedName>
</protein>
<sequence length="95" mass="10595">MPTRITRPPCIVGISDERFKDDFRGVWKVRPHYLHSRGLFRPNTAPVSNLAESTTREALRDVGSDDLPTLIIINSMSCTSALGRDKKGKMTLPQG</sequence>
<accession>A0AAV4BZ99</accession>
<dbReference type="Proteomes" id="UP000735302">
    <property type="component" value="Unassembled WGS sequence"/>
</dbReference>